<dbReference type="InterPro" id="IPR003593">
    <property type="entry name" value="AAA+_ATPase"/>
</dbReference>
<keyword evidence="1" id="KW-0813">Transport</keyword>
<evidence type="ECO:0000256" key="3">
    <source>
        <dbReference type="ARBA" id="ARBA00022840"/>
    </source>
</evidence>
<dbReference type="InterPro" id="IPR003439">
    <property type="entry name" value="ABC_transporter-like_ATP-bd"/>
</dbReference>
<reference evidence="5 6" key="1">
    <citation type="submission" date="2018-12" db="EMBL/GenBank/DDBJ databases">
        <authorList>
            <consortium name="Pathogen Informatics"/>
        </authorList>
    </citation>
    <scope>NUCLEOTIDE SEQUENCE [LARGE SCALE GENOMIC DNA]</scope>
    <source>
        <strain evidence="5 6">NCTC13079</strain>
    </source>
</reference>
<keyword evidence="5" id="KW-0378">Hydrolase</keyword>
<dbReference type="FunFam" id="3.40.50.300:FF:000032">
    <property type="entry name" value="Export ABC transporter ATP-binding protein"/>
    <property type="match status" value="1"/>
</dbReference>
<dbReference type="GO" id="GO:0098796">
    <property type="term" value="C:membrane protein complex"/>
    <property type="evidence" value="ECO:0007669"/>
    <property type="project" value="UniProtKB-ARBA"/>
</dbReference>
<evidence type="ECO:0000256" key="1">
    <source>
        <dbReference type="ARBA" id="ARBA00022448"/>
    </source>
</evidence>
<dbReference type="Pfam" id="PF00005">
    <property type="entry name" value="ABC_tran"/>
    <property type="match status" value="1"/>
</dbReference>
<dbReference type="PANTHER" id="PTHR24220:SF86">
    <property type="entry name" value="ABC TRANSPORTER ABCH.1"/>
    <property type="match status" value="1"/>
</dbReference>
<evidence type="ECO:0000259" key="4">
    <source>
        <dbReference type="PROSITE" id="PS50893"/>
    </source>
</evidence>
<sequence length="230" mass="25496">MYALRGEEISKIYKGAEDVRALDDVNLSVAAGELVAVVGPSGSGKSTLLHILGGVDAPTTGKVYIQDKDLTALSDEARTVFRRRNIGIIYQFFNLTPPISVEKNILLPVLLDGKEPDFDYYREIVDTLGLSDKTARFPDQLSGGEQQRVAIARSLISRPAIILADEPTGNLDRKKGDDLMALFRRVNQRFGATILIITHDERIALGCDRIFTMNDGRLEEQGGEDRENYR</sequence>
<dbReference type="EC" id="3.6.3.-" evidence="5"/>
<dbReference type="CDD" id="cd03255">
    <property type="entry name" value="ABC_MJ0796_LolCDE_FtsE"/>
    <property type="match status" value="1"/>
</dbReference>
<dbReference type="RefSeq" id="WP_126464682.1">
    <property type="nucleotide sequence ID" value="NZ_LR134523.1"/>
</dbReference>
<dbReference type="KEGG" id="piv:NCTC13079_00205"/>
<dbReference type="PROSITE" id="PS00211">
    <property type="entry name" value="ABC_TRANSPORTER_1"/>
    <property type="match status" value="1"/>
</dbReference>
<dbReference type="PANTHER" id="PTHR24220">
    <property type="entry name" value="IMPORT ATP-BINDING PROTEIN"/>
    <property type="match status" value="1"/>
</dbReference>
<evidence type="ECO:0000313" key="6">
    <source>
        <dbReference type="Proteomes" id="UP000269544"/>
    </source>
</evidence>
<keyword evidence="6" id="KW-1185">Reference proteome</keyword>
<dbReference type="EMBL" id="LR134523">
    <property type="protein sequence ID" value="VEJ34539.1"/>
    <property type="molecule type" value="Genomic_DNA"/>
</dbReference>
<dbReference type="SMART" id="SM00382">
    <property type="entry name" value="AAA"/>
    <property type="match status" value="1"/>
</dbReference>
<dbReference type="InterPro" id="IPR017911">
    <property type="entry name" value="MacB-like_ATP-bd"/>
</dbReference>
<dbReference type="SUPFAM" id="SSF52540">
    <property type="entry name" value="P-loop containing nucleoside triphosphate hydrolases"/>
    <property type="match status" value="1"/>
</dbReference>
<accession>A0A3S5BVS4</accession>
<protein>
    <submittedName>
        <fullName evidence="5">Lipoprotein-releasing system ATP-binding protein LolD</fullName>
        <ecNumber evidence="5">3.6.3.-</ecNumber>
    </submittedName>
</protein>
<dbReference type="GO" id="GO:0022857">
    <property type="term" value="F:transmembrane transporter activity"/>
    <property type="evidence" value="ECO:0007669"/>
    <property type="project" value="TreeGrafter"/>
</dbReference>
<dbReference type="InterPro" id="IPR027417">
    <property type="entry name" value="P-loop_NTPase"/>
</dbReference>
<keyword evidence="3 5" id="KW-0067">ATP-binding</keyword>
<dbReference type="Gene3D" id="3.40.50.300">
    <property type="entry name" value="P-loop containing nucleotide triphosphate hydrolases"/>
    <property type="match status" value="1"/>
</dbReference>
<feature type="domain" description="ABC transporter" evidence="4">
    <location>
        <begin position="4"/>
        <end position="230"/>
    </location>
</feature>
<evidence type="ECO:0000256" key="2">
    <source>
        <dbReference type="ARBA" id="ARBA00022741"/>
    </source>
</evidence>
<dbReference type="Proteomes" id="UP000269544">
    <property type="component" value="Chromosome"/>
</dbReference>
<dbReference type="InterPro" id="IPR015854">
    <property type="entry name" value="ABC_transpr_LolD-like"/>
</dbReference>
<proteinExistence type="predicted"/>
<organism evidence="5 6">
    <name type="scientific">Aedoeadaptatus ivorii</name>
    <dbReference type="NCBI Taxonomy" id="54006"/>
    <lineage>
        <taxon>Bacteria</taxon>
        <taxon>Bacillati</taxon>
        <taxon>Bacillota</taxon>
        <taxon>Tissierellia</taxon>
        <taxon>Tissierellales</taxon>
        <taxon>Peptoniphilaceae</taxon>
        <taxon>Aedoeadaptatus</taxon>
    </lineage>
</organism>
<dbReference type="InterPro" id="IPR017871">
    <property type="entry name" value="ABC_transporter-like_CS"/>
</dbReference>
<gene>
    <name evidence="5" type="primary">lolD_2</name>
    <name evidence="5" type="ORF">NCTC13079_00205</name>
</gene>
<dbReference type="GO" id="GO:0016887">
    <property type="term" value="F:ATP hydrolysis activity"/>
    <property type="evidence" value="ECO:0007669"/>
    <property type="project" value="InterPro"/>
</dbReference>
<name>A0A3S5BVS4_9FIRM</name>
<dbReference type="AlphaFoldDB" id="A0A3S5BVS4"/>
<dbReference type="GO" id="GO:0005886">
    <property type="term" value="C:plasma membrane"/>
    <property type="evidence" value="ECO:0007669"/>
    <property type="project" value="TreeGrafter"/>
</dbReference>
<dbReference type="PROSITE" id="PS50893">
    <property type="entry name" value="ABC_TRANSPORTER_2"/>
    <property type="match status" value="1"/>
</dbReference>
<dbReference type="GO" id="GO:0005524">
    <property type="term" value="F:ATP binding"/>
    <property type="evidence" value="ECO:0007669"/>
    <property type="project" value="UniProtKB-KW"/>
</dbReference>
<evidence type="ECO:0000313" key="5">
    <source>
        <dbReference type="EMBL" id="VEJ34539.1"/>
    </source>
</evidence>
<keyword evidence="2" id="KW-0547">Nucleotide-binding</keyword>
<dbReference type="OrthoDB" id="9810992at2"/>
<keyword evidence="5" id="KW-0449">Lipoprotein</keyword>